<comment type="caution">
    <text evidence="1">The sequence shown here is derived from an EMBL/GenBank/DDBJ whole genome shotgun (WGS) entry which is preliminary data.</text>
</comment>
<evidence type="ECO:0000313" key="2">
    <source>
        <dbReference type="Proteomes" id="UP001595789"/>
    </source>
</evidence>
<sequence>MDPNTAKSSLMYHNDIDFNVPVKLMDGKLKWKDVHGSISKAVRDYTNLQESRELYRKLKEKKNDNKNDQGRGMGR</sequence>
<proteinExistence type="predicted"/>
<reference evidence="2" key="1">
    <citation type="journal article" date="2019" name="Int. J. Syst. Evol. Microbiol.">
        <title>The Global Catalogue of Microorganisms (GCM) 10K type strain sequencing project: providing services to taxonomists for standard genome sequencing and annotation.</title>
        <authorList>
            <consortium name="The Broad Institute Genomics Platform"/>
            <consortium name="The Broad Institute Genome Sequencing Center for Infectious Disease"/>
            <person name="Wu L."/>
            <person name="Ma J."/>
        </authorList>
    </citation>
    <scope>NUCLEOTIDE SEQUENCE [LARGE SCALE GENOMIC DNA]</scope>
    <source>
        <strain evidence="2">CCM 8691</strain>
    </source>
</reference>
<accession>A0ABV8PCB1</accession>
<evidence type="ECO:0000313" key="1">
    <source>
        <dbReference type="EMBL" id="MFC4211637.1"/>
    </source>
</evidence>
<gene>
    <name evidence="1" type="ORF">ACFOWA_10610</name>
</gene>
<dbReference type="EMBL" id="JBHSBW010000011">
    <property type="protein sequence ID" value="MFC4211637.1"/>
    <property type="molecule type" value="Genomic_DNA"/>
</dbReference>
<dbReference type="Proteomes" id="UP001595789">
    <property type="component" value="Unassembled WGS sequence"/>
</dbReference>
<organism evidence="1 2">
    <name type="scientific">Pedobacter lithocola</name>
    <dbReference type="NCBI Taxonomy" id="1908239"/>
    <lineage>
        <taxon>Bacteria</taxon>
        <taxon>Pseudomonadati</taxon>
        <taxon>Bacteroidota</taxon>
        <taxon>Sphingobacteriia</taxon>
        <taxon>Sphingobacteriales</taxon>
        <taxon>Sphingobacteriaceae</taxon>
        <taxon>Pedobacter</taxon>
    </lineage>
</organism>
<name>A0ABV8PCB1_9SPHI</name>
<dbReference type="RefSeq" id="WP_378984925.1">
    <property type="nucleotide sequence ID" value="NZ_JBHSBW010000011.1"/>
</dbReference>
<keyword evidence="2" id="KW-1185">Reference proteome</keyword>
<protein>
    <submittedName>
        <fullName evidence="1">Uncharacterized protein</fullName>
    </submittedName>
</protein>